<dbReference type="OrthoDB" id="499138at2"/>
<gene>
    <name evidence="1" type="ORF">GRI48_10490</name>
</gene>
<dbReference type="RefSeq" id="WP_160675100.1">
    <property type="nucleotide sequence ID" value="NZ_WTYN01000001.1"/>
</dbReference>
<evidence type="ECO:0000313" key="2">
    <source>
        <dbReference type="Proteomes" id="UP000445582"/>
    </source>
</evidence>
<accession>A0A844YJD7</accession>
<name>A0A844YJD7_9SPHN</name>
<dbReference type="GO" id="GO:0015473">
    <property type="term" value="F:fimbrial usher porin activity"/>
    <property type="evidence" value="ECO:0007669"/>
    <property type="project" value="InterPro"/>
</dbReference>
<dbReference type="GO" id="GO:0009297">
    <property type="term" value="P:pilus assembly"/>
    <property type="evidence" value="ECO:0007669"/>
    <property type="project" value="InterPro"/>
</dbReference>
<protein>
    <recommendedName>
        <fullName evidence="3">Fimbria/pilus outer membrane usher protein</fullName>
    </recommendedName>
</protein>
<comment type="caution">
    <text evidence="1">The sequence shown here is derived from an EMBL/GenBank/DDBJ whole genome shotgun (WGS) entry which is preliminary data.</text>
</comment>
<proteinExistence type="predicted"/>
<reference evidence="1 2" key="1">
    <citation type="submission" date="2019-12" db="EMBL/GenBank/DDBJ databases">
        <title>Genomic-based taxomic classification of the family Erythrobacteraceae.</title>
        <authorList>
            <person name="Xu L."/>
        </authorList>
    </citation>
    <scope>NUCLEOTIDE SEQUENCE [LARGE SCALE GENOMIC DNA]</scope>
    <source>
        <strain evidence="1 2">MCCC 1A09965</strain>
    </source>
</reference>
<keyword evidence="2" id="KW-1185">Reference proteome</keyword>
<dbReference type="PANTHER" id="PTHR30451">
    <property type="entry name" value="OUTER MEMBRANE USHER PROTEIN"/>
    <property type="match status" value="1"/>
</dbReference>
<organism evidence="1 2">
    <name type="scientific">Qipengyuania oceanensis</name>
    <dbReference type="NCBI Taxonomy" id="1463597"/>
    <lineage>
        <taxon>Bacteria</taxon>
        <taxon>Pseudomonadati</taxon>
        <taxon>Pseudomonadota</taxon>
        <taxon>Alphaproteobacteria</taxon>
        <taxon>Sphingomonadales</taxon>
        <taxon>Erythrobacteraceae</taxon>
        <taxon>Qipengyuania</taxon>
    </lineage>
</organism>
<dbReference type="PANTHER" id="PTHR30451:SF5">
    <property type="entry name" value="SLR0019 PROTEIN"/>
    <property type="match status" value="1"/>
</dbReference>
<dbReference type="InterPro" id="IPR000015">
    <property type="entry name" value="Fimb_usher"/>
</dbReference>
<evidence type="ECO:0000313" key="1">
    <source>
        <dbReference type="EMBL" id="MXO63439.1"/>
    </source>
</evidence>
<dbReference type="Gene3D" id="2.60.40.3110">
    <property type="match status" value="1"/>
</dbReference>
<dbReference type="EMBL" id="WTYN01000001">
    <property type="protein sequence ID" value="MXO63439.1"/>
    <property type="molecule type" value="Genomic_DNA"/>
</dbReference>
<dbReference type="Proteomes" id="UP000445582">
    <property type="component" value="Unassembled WGS sequence"/>
</dbReference>
<evidence type="ECO:0008006" key="3">
    <source>
        <dbReference type="Google" id="ProtNLM"/>
    </source>
</evidence>
<sequence>MSLIALGAPAAAHQALRTISQDDEAGISSDQSERIVTFSVPLVTESRAFGDVLIETTVTGRQVRIRSSDLTRELSEILNQEGRTALDQAVAGREFVTPGDLEDAGFTMTFDPGQLQLVVEAIEPRFRVTRQLLEREEFSARNTLPVISPARFSSYLNLIGNLDYDTRNGSDAPDVFFSGATRVGRVVAEYEGAFTDQFSQAYRFYRRNARLVYDDPASYRRYSAGDLRLEALSIMAAPTLGGISVQKRRRIFDPSFTAARLSGRQIFLDNRSTVEVRVNGDVYETLQLDAGQYDLANLPMQQGSNDIELVITDSFGQQQIIPFDLFYETLDLAPGEEEYSIGAGFISENFGFEPQYGSEIGASGFYRKALSENLVVGGAAQASQDLQLIGASVIAVPQFVPGVVEAEAATSRADDAFGAALRLGYRFTVGRQIYGPDQVALTFDYKSADFRSLTEPAVAGFDVLSATVSYSRSFGWETIATAGASYFRSGGGFPASYAAFVDVTHRLSDTLRGSLGVEYGGGANSQRGIGIRAGITATLGKRTRASADYRSRLNSLRANISRGAENHVGSFGYDFGVTRSRDDTQSTLQLEYEANRFNARADFATGGGGLAGVFDEQRARLQVATSYAFADGVFGMGRPVNNAFVLAKPNSAIRGQEIVTGRSIREGYYYARSGPFGAALQGDLAAYSRQNVDFDGADPEKPFDVGDGTVLVDPPYKGGYSVIAGDENYLTVLGTLNDANGPVSAVAGEVVDEETGERVEDVTFFTNSAGRFGLFGVAPNKRYIVRLNGSGRTFTIVTPDSEETILRLAPITIPAE</sequence>
<dbReference type="GO" id="GO:0009279">
    <property type="term" value="C:cell outer membrane"/>
    <property type="evidence" value="ECO:0007669"/>
    <property type="project" value="TreeGrafter"/>
</dbReference>
<dbReference type="AlphaFoldDB" id="A0A844YJD7"/>